<dbReference type="InterPro" id="IPR018584">
    <property type="entry name" value="GT87"/>
</dbReference>
<feature type="transmembrane region" description="Helical" evidence="9">
    <location>
        <begin position="304"/>
        <end position="324"/>
    </location>
</feature>
<feature type="transmembrane region" description="Helical" evidence="9">
    <location>
        <begin position="49"/>
        <end position="71"/>
    </location>
</feature>
<keyword evidence="5 9" id="KW-1133">Transmembrane helix</keyword>
<feature type="transmembrane region" description="Helical" evidence="9">
    <location>
        <begin position="398"/>
        <end position="426"/>
    </location>
</feature>
<feature type="transmembrane region" description="Helical" evidence="9">
    <location>
        <begin position="187"/>
        <end position="204"/>
    </location>
</feature>
<feature type="transmembrane region" description="Helical" evidence="9">
    <location>
        <begin position="225"/>
        <end position="247"/>
    </location>
</feature>
<sequence length="514" mass="51960">MQINRARQGLSRTRDHHPAAGRRHLSQVRLHRVSRPERATGRPPGGRRLLWSGGWLVAAGWAAAFPLLSALGPHRSWGLIATAGYLGAAVAVLVLPPQWARSGAAAVALAGAVVVPLLVLVTAGQGQSEVTVVERSGDLLLRHGTPYLAEPHTVTEVTPYLPGMALFGLPHALVGADSPPARLLGDPRVWCAAVFLGCLPAAAAGSRRRGARTGRRGAPTWRRTALVPVVALVASPLVALPLCVSGIDLPMTGLCCLALALAGRDRPFGSGLALALACALKWTAWPAVAVTAALLAATAGRRSAVRAAATAVVGAAALVLPSALRSPGALLRQVFAFPTGRGELPTPASSPLPGRLLADLGPAGWYAAAALLLLAGLAVAVSLVLHPPRDGVSAADRLALGLALAFLLAPAGRFGYLALPVLLWLLARLWSAVDPTAVDPTVGGAVGPGRAVGPFAVPAGAGAASASAAAGRRSAGVAPAARVVPRPTTAPAPSSVLAPSSSVLAHRTEVVPAP</sequence>
<keyword evidence="11" id="KW-1185">Reference proteome</keyword>
<feature type="transmembrane region" description="Helical" evidence="9">
    <location>
        <begin position="103"/>
        <end position="123"/>
    </location>
</feature>
<comment type="subcellular location">
    <subcellularLocation>
        <location evidence="1">Cell membrane</location>
        <topology evidence="1">Multi-pass membrane protein</topology>
    </subcellularLocation>
</comment>
<feature type="compositionally biased region" description="Basic residues" evidence="8">
    <location>
        <begin position="19"/>
        <end position="33"/>
    </location>
</feature>
<comment type="similarity">
    <text evidence="7">Belongs to the glycosyltransferase 87 family.</text>
</comment>
<dbReference type="Proteomes" id="UP001596067">
    <property type="component" value="Unassembled WGS sequence"/>
</dbReference>
<gene>
    <name evidence="10" type="ORF">ACFP0N_04590</name>
</gene>
<protein>
    <submittedName>
        <fullName evidence="10">Glycosyltransferase 87 family protein</fullName>
    </submittedName>
</protein>
<evidence type="ECO:0000256" key="7">
    <source>
        <dbReference type="ARBA" id="ARBA00024033"/>
    </source>
</evidence>
<feature type="transmembrane region" description="Helical" evidence="9">
    <location>
        <begin position="77"/>
        <end position="96"/>
    </location>
</feature>
<accession>A0ABW1EQF3</accession>
<dbReference type="RefSeq" id="WP_345328631.1">
    <property type="nucleotide sequence ID" value="NZ_BAAAVH010000050.1"/>
</dbReference>
<evidence type="ECO:0000256" key="4">
    <source>
        <dbReference type="ARBA" id="ARBA00022692"/>
    </source>
</evidence>
<keyword evidence="2" id="KW-1003">Cell membrane</keyword>
<dbReference type="Pfam" id="PF09594">
    <property type="entry name" value="GT87"/>
    <property type="match status" value="1"/>
</dbReference>
<keyword evidence="3" id="KW-0808">Transferase</keyword>
<evidence type="ECO:0000313" key="11">
    <source>
        <dbReference type="Proteomes" id="UP001596067"/>
    </source>
</evidence>
<evidence type="ECO:0000256" key="8">
    <source>
        <dbReference type="SAM" id="MobiDB-lite"/>
    </source>
</evidence>
<reference evidence="11" key="1">
    <citation type="journal article" date="2019" name="Int. J. Syst. Evol. Microbiol.">
        <title>The Global Catalogue of Microorganisms (GCM) 10K type strain sequencing project: providing services to taxonomists for standard genome sequencing and annotation.</title>
        <authorList>
            <consortium name="The Broad Institute Genomics Platform"/>
            <consortium name="The Broad Institute Genome Sequencing Center for Infectious Disease"/>
            <person name="Wu L."/>
            <person name="Ma J."/>
        </authorList>
    </citation>
    <scope>NUCLEOTIDE SEQUENCE [LARGE SCALE GENOMIC DNA]</scope>
    <source>
        <strain evidence="11">CGMCC 4.1469</strain>
    </source>
</reference>
<evidence type="ECO:0000256" key="3">
    <source>
        <dbReference type="ARBA" id="ARBA00022679"/>
    </source>
</evidence>
<evidence type="ECO:0000256" key="5">
    <source>
        <dbReference type="ARBA" id="ARBA00022989"/>
    </source>
</evidence>
<proteinExistence type="inferred from homology"/>
<evidence type="ECO:0000256" key="1">
    <source>
        <dbReference type="ARBA" id="ARBA00004651"/>
    </source>
</evidence>
<comment type="caution">
    <text evidence="10">The sequence shown here is derived from an EMBL/GenBank/DDBJ whole genome shotgun (WGS) entry which is preliminary data.</text>
</comment>
<evidence type="ECO:0000256" key="2">
    <source>
        <dbReference type="ARBA" id="ARBA00022475"/>
    </source>
</evidence>
<evidence type="ECO:0000313" key="10">
    <source>
        <dbReference type="EMBL" id="MFC5884266.1"/>
    </source>
</evidence>
<evidence type="ECO:0000256" key="6">
    <source>
        <dbReference type="ARBA" id="ARBA00023136"/>
    </source>
</evidence>
<feature type="transmembrane region" description="Helical" evidence="9">
    <location>
        <begin position="267"/>
        <end position="297"/>
    </location>
</feature>
<name>A0ABW1EQF3_9ACTN</name>
<feature type="region of interest" description="Disordered" evidence="8">
    <location>
        <begin position="1"/>
        <end position="45"/>
    </location>
</feature>
<keyword evidence="6 9" id="KW-0472">Membrane</keyword>
<evidence type="ECO:0000256" key="9">
    <source>
        <dbReference type="SAM" id="Phobius"/>
    </source>
</evidence>
<dbReference type="EMBL" id="JBHSOD010000003">
    <property type="protein sequence ID" value="MFC5884266.1"/>
    <property type="molecule type" value="Genomic_DNA"/>
</dbReference>
<keyword evidence="4 9" id="KW-0812">Transmembrane</keyword>
<organism evidence="10 11">
    <name type="scientific">Kitasatospora aburaviensis</name>
    <dbReference type="NCBI Taxonomy" id="67265"/>
    <lineage>
        <taxon>Bacteria</taxon>
        <taxon>Bacillati</taxon>
        <taxon>Actinomycetota</taxon>
        <taxon>Actinomycetes</taxon>
        <taxon>Kitasatosporales</taxon>
        <taxon>Streptomycetaceae</taxon>
        <taxon>Kitasatospora</taxon>
    </lineage>
</organism>
<feature type="transmembrane region" description="Helical" evidence="9">
    <location>
        <begin position="363"/>
        <end position="386"/>
    </location>
</feature>